<evidence type="ECO:0000256" key="5">
    <source>
        <dbReference type="ARBA" id="ARBA00022741"/>
    </source>
</evidence>
<dbReference type="STRING" id="1423792.FD09_GL003023"/>
<evidence type="ECO:0000259" key="10">
    <source>
        <dbReference type="PROSITE" id="PS50893"/>
    </source>
</evidence>
<keyword evidence="5" id="KW-0547">Nucleotide-binding</keyword>
<dbReference type="PANTHER" id="PTHR43394">
    <property type="entry name" value="ATP-DEPENDENT PERMEASE MDL1, MITOCHONDRIAL"/>
    <property type="match status" value="1"/>
</dbReference>
<evidence type="ECO:0000313" key="13">
    <source>
        <dbReference type="Proteomes" id="UP000051330"/>
    </source>
</evidence>
<keyword evidence="4 9" id="KW-0812">Transmembrane</keyword>
<gene>
    <name evidence="12" type="ORF">FD09_GL003023</name>
</gene>
<dbReference type="PROSITE" id="PS50929">
    <property type="entry name" value="ABC_TM1F"/>
    <property type="match status" value="1"/>
</dbReference>
<feature type="transmembrane region" description="Helical" evidence="9">
    <location>
        <begin position="256"/>
        <end position="275"/>
    </location>
</feature>
<dbReference type="EMBL" id="AZEC01000008">
    <property type="protein sequence ID" value="KRL12440.1"/>
    <property type="molecule type" value="Genomic_DNA"/>
</dbReference>
<dbReference type="PANTHER" id="PTHR43394:SF1">
    <property type="entry name" value="ATP-BINDING CASSETTE SUB-FAMILY B MEMBER 10, MITOCHONDRIAL"/>
    <property type="match status" value="1"/>
</dbReference>
<dbReference type="Gene3D" id="1.20.1560.10">
    <property type="entry name" value="ABC transporter type 1, transmembrane domain"/>
    <property type="match status" value="1"/>
</dbReference>
<dbReference type="RefSeq" id="WP_057820854.1">
    <property type="nucleotide sequence ID" value="NZ_AZEC01000008.1"/>
</dbReference>
<keyword evidence="2" id="KW-0813">Transport</keyword>
<evidence type="ECO:0000256" key="8">
    <source>
        <dbReference type="ARBA" id="ARBA00023136"/>
    </source>
</evidence>
<dbReference type="GO" id="GO:0005886">
    <property type="term" value="C:plasma membrane"/>
    <property type="evidence" value="ECO:0007669"/>
    <property type="project" value="UniProtKB-SubCell"/>
</dbReference>
<comment type="caution">
    <text evidence="12">The sequence shown here is derived from an EMBL/GenBank/DDBJ whole genome shotgun (WGS) entry which is preliminary data.</text>
</comment>
<keyword evidence="6" id="KW-0067">ATP-binding</keyword>
<keyword evidence="13" id="KW-1185">Reference proteome</keyword>
<sequence length="558" mass="60288">MTEKLVHIDGRVVIASIATVVSSLVGVAIPLVLKKAIDQQSGFGNGVGFQLITLFVGQALLITLGEYIMAQSGERQVLNIRQRLTGHLLYTPKDFLDHQQSGDLSSHVMNDTNSIRTFLTANVANFVAGIVTIIGSLIALFMLDWRLSLVLIACLPVVIVVVVPLSNLSEKYAEHLQNDTGATTGFLTETFRETGLIKASTAEQTMTAKAGRRFTDLYRVALKADLLEAIASPLVLLCLFGAVAVIFTYGGQRVTAGTLTVGTLMSFLIYLFQLLNPLGGLSNFFAELAKMKGATAKIQQLLHTPQEDLTTGHSPAPGDLVLANVTFGYGDATVLDDVTVTVPQNKKVAIVGPSGGGKSTLVSLIERFYPLTQGSLTLGGAAAQTMDLREWRQNFALVDQNNDIVAGTIRDNLLFGLQGQYTPADITRALADAGLAKDIAEFPDGLETAVGEDGTLLSGGQKQRLQIARAYLKSPRFIIFDEATANLDADAEHQVTTSLNKLLHQRTAIIIAHRLSTIVDADIIYFLEDHHITGQGTHAELMASHDSYRRFVQEQMIQ</sequence>
<keyword evidence="7 9" id="KW-1133">Transmembrane helix</keyword>
<dbReference type="SMART" id="SM00382">
    <property type="entry name" value="AAA"/>
    <property type="match status" value="1"/>
</dbReference>
<dbReference type="Pfam" id="PF00664">
    <property type="entry name" value="ABC_membrane"/>
    <property type="match status" value="1"/>
</dbReference>
<dbReference type="InterPro" id="IPR017871">
    <property type="entry name" value="ABC_transporter-like_CS"/>
</dbReference>
<organism evidence="12 13">
    <name type="scientific">Schleiferilactobacillus perolens DSM 12744</name>
    <dbReference type="NCBI Taxonomy" id="1423792"/>
    <lineage>
        <taxon>Bacteria</taxon>
        <taxon>Bacillati</taxon>
        <taxon>Bacillota</taxon>
        <taxon>Bacilli</taxon>
        <taxon>Lactobacillales</taxon>
        <taxon>Lactobacillaceae</taxon>
        <taxon>Schleiferilactobacillus</taxon>
    </lineage>
</organism>
<name>A0A0R1N814_9LACO</name>
<dbReference type="InterPro" id="IPR011527">
    <property type="entry name" value="ABC1_TM_dom"/>
</dbReference>
<keyword evidence="3" id="KW-1003">Cell membrane</keyword>
<evidence type="ECO:0000256" key="9">
    <source>
        <dbReference type="SAM" id="Phobius"/>
    </source>
</evidence>
<feature type="domain" description="ABC transmembrane type-1" evidence="11">
    <location>
        <begin position="13"/>
        <end position="290"/>
    </location>
</feature>
<dbReference type="Proteomes" id="UP000051330">
    <property type="component" value="Unassembled WGS sequence"/>
</dbReference>
<feature type="transmembrane region" description="Helical" evidence="9">
    <location>
        <begin position="123"/>
        <end position="143"/>
    </location>
</feature>
<proteinExistence type="predicted"/>
<reference evidence="12 13" key="1">
    <citation type="journal article" date="2015" name="Genome Announc.">
        <title>Expanding the biotechnology potential of lactobacilli through comparative genomics of 213 strains and associated genera.</title>
        <authorList>
            <person name="Sun Z."/>
            <person name="Harris H.M."/>
            <person name="McCann A."/>
            <person name="Guo C."/>
            <person name="Argimon S."/>
            <person name="Zhang W."/>
            <person name="Yang X."/>
            <person name="Jeffery I.B."/>
            <person name="Cooney J.C."/>
            <person name="Kagawa T.F."/>
            <person name="Liu W."/>
            <person name="Song Y."/>
            <person name="Salvetti E."/>
            <person name="Wrobel A."/>
            <person name="Rasinkangas P."/>
            <person name="Parkhill J."/>
            <person name="Rea M.C."/>
            <person name="O'Sullivan O."/>
            <person name="Ritari J."/>
            <person name="Douillard F.P."/>
            <person name="Paul Ross R."/>
            <person name="Yang R."/>
            <person name="Briner A.E."/>
            <person name="Felis G.E."/>
            <person name="de Vos W.M."/>
            <person name="Barrangou R."/>
            <person name="Klaenhammer T.R."/>
            <person name="Caufield P.W."/>
            <person name="Cui Y."/>
            <person name="Zhang H."/>
            <person name="O'Toole P.W."/>
        </authorList>
    </citation>
    <scope>NUCLEOTIDE SEQUENCE [LARGE SCALE GENOMIC DNA]</scope>
    <source>
        <strain evidence="12 13">DSM 12744</strain>
    </source>
</reference>
<dbReference type="PATRIC" id="fig|1423792.3.peg.3106"/>
<dbReference type="GO" id="GO:0016887">
    <property type="term" value="F:ATP hydrolysis activity"/>
    <property type="evidence" value="ECO:0007669"/>
    <property type="project" value="InterPro"/>
</dbReference>
<comment type="subcellular location">
    <subcellularLocation>
        <location evidence="1">Cell membrane</location>
        <topology evidence="1">Multi-pass membrane protein</topology>
    </subcellularLocation>
</comment>
<feature type="transmembrane region" description="Helical" evidence="9">
    <location>
        <begin position="12"/>
        <end position="33"/>
    </location>
</feature>
<dbReference type="Gene3D" id="3.40.50.300">
    <property type="entry name" value="P-loop containing nucleotide triphosphate hydrolases"/>
    <property type="match status" value="1"/>
</dbReference>
<dbReference type="InterPro" id="IPR036640">
    <property type="entry name" value="ABC1_TM_sf"/>
</dbReference>
<dbReference type="InterPro" id="IPR027417">
    <property type="entry name" value="P-loop_NTPase"/>
</dbReference>
<feature type="domain" description="ABC transporter" evidence="10">
    <location>
        <begin position="320"/>
        <end position="554"/>
    </location>
</feature>
<keyword evidence="8 9" id="KW-0472">Membrane</keyword>
<dbReference type="InterPro" id="IPR039421">
    <property type="entry name" value="Type_1_exporter"/>
</dbReference>
<feature type="transmembrane region" description="Helical" evidence="9">
    <location>
        <begin position="149"/>
        <end position="168"/>
    </location>
</feature>
<dbReference type="GO" id="GO:0015421">
    <property type="term" value="F:ABC-type oligopeptide transporter activity"/>
    <property type="evidence" value="ECO:0007669"/>
    <property type="project" value="TreeGrafter"/>
</dbReference>
<dbReference type="PROSITE" id="PS50893">
    <property type="entry name" value="ABC_TRANSPORTER_2"/>
    <property type="match status" value="1"/>
</dbReference>
<accession>A0A0R1N814</accession>
<dbReference type="InterPro" id="IPR003439">
    <property type="entry name" value="ABC_transporter-like_ATP-bd"/>
</dbReference>
<dbReference type="SUPFAM" id="SSF90123">
    <property type="entry name" value="ABC transporter transmembrane region"/>
    <property type="match status" value="1"/>
</dbReference>
<feature type="transmembrane region" description="Helical" evidence="9">
    <location>
        <begin position="48"/>
        <end position="69"/>
    </location>
</feature>
<protein>
    <submittedName>
        <fullName evidence="12">ABC-type multidrug transport system protein</fullName>
    </submittedName>
</protein>
<dbReference type="CDD" id="cd18551">
    <property type="entry name" value="ABC_6TM_LmrA_like"/>
    <property type="match status" value="1"/>
</dbReference>
<evidence type="ECO:0000256" key="4">
    <source>
        <dbReference type="ARBA" id="ARBA00022692"/>
    </source>
</evidence>
<evidence type="ECO:0000256" key="7">
    <source>
        <dbReference type="ARBA" id="ARBA00022989"/>
    </source>
</evidence>
<dbReference type="Pfam" id="PF00005">
    <property type="entry name" value="ABC_tran"/>
    <property type="match status" value="1"/>
</dbReference>
<feature type="transmembrane region" description="Helical" evidence="9">
    <location>
        <begin position="226"/>
        <end position="250"/>
    </location>
</feature>
<dbReference type="SUPFAM" id="SSF52540">
    <property type="entry name" value="P-loop containing nucleoside triphosphate hydrolases"/>
    <property type="match status" value="1"/>
</dbReference>
<evidence type="ECO:0000259" key="11">
    <source>
        <dbReference type="PROSITE" id="PS50929"/>
    </source>
</evidence>
<evidence type="ECO:0000256" key="1">
    <source>
        <dbReference type="ARBA" id="ARBA00004651"/>
    </source>
</evidence>
<evidence type="ECO:0000256" key="2">
    <source>
        <dbReference type="ARBA" id="ARBA00022448"/>
    </source>
</evidence>
<evidence type="ECO:0000313" key="12">
    <source>
        <dbReference type="EMBL" id="KRL12440.1"/>
    </source>
</evidence>
<dbReference type="AlphaFoldDB" id="A0A0R1N814"/>
<dbReference type="FunFam" id="3.40.50.300:FF:000221">
    <property type="entry name" value="Multidrug ABC transporter ATP-binding protein"/>
    <property type="match status" value="1"/>
</dbReference>
<dbReference type="InterPro" id="IPR003593">
    <property type="entry name" value="AAA+_ATPase"/>
</dbReference>
<dbReference type="PROSITE" id="PS00211">
    <property type="entry name" value="ABC_TRANSPORTER_1"/>
    <property type="match status" value="1"/>
</dbReference>
<evidence type="ECO:0000256" key="6">
    <source>
        <dbReference type="ARBA" id="ARBA00022840"/>
    </source>
</evidence>
<dbReference type="GO" id="GO:0005524">
    <property type="term" value="F:ATP binding"/>
    <property type="evidence" value="ECO:0007669"/>
    <property type="project" value="UniProtKB-KW"/>
</dbReference>
<evidence type="ECO:0000256" key="3">
    <source>
        <dbReference type="ARBA" id="ARBA00022475"/>
    </source>
</evidence>